<dbReference type="Proteomes" id="UP001076464">
    <property type="component" value="Unassembled WGS sequence"/>
</dbReference>
<dbReference type="EMBL" id="JAPPUY010000001">
    <property type="protein sequence ID" value="MCY4744737.1"/>
    <property type="molecule type" value="Genomic_DNA"/>
</dbReference>
<name>A0ACC6C8J8_9BURK</name>
<gene>
    <name evidence="1" type="ORF">NYO99_07095</name>
</gene>
<proteinExistence type="predicted"/>
<evidence type="ECO:0000313" key="2">
    <source>
        <dbReference type="Proteomes" id="UP001076464"/>
    </source>
</evidence>
<evidence type="ECO:0000313" key="1">
    <source>
        <dbReference type="EMBL" id="MCY4744737.1"/>
    </source>
</evidence>
<keyword evidence="2" id="KW-1185">Reference proteome</keyword>
<organism evidence="1 2">
    <name type="scientific">Roseateles hydrophilus</name>
    <dbReference type="NCBI Taxonomy" id="2975054"/>
    <lineage>
        <taxon>Bacteria</taxon>
        <taxon>Pseudomonadati</taxon>
        <taxon>Pseudomonadota</taxon>
        <taxon>Betaproteobacteria</taxon>
        <taxon>Burkholderiales</taxon>
        <taxon>Sphaerotilaceae</taxon>
        <taxon>Roseateles</taxon>
    </lineage>
</organism>
<protein>
    <submittedName>
        <fullName evidence="1">Acyltransferase family protein</fullName>
    </submittedName>
</protein>
<reference evidence="1" key="1">
    <citation type="submission" date="2022-08" db="EMBL/GenBank/DDBJ databases">
        <title>Genome sequencing of Pelomonas sp. UHG3.</title>
        <authorList>
            <person name="So Y."/>
        </authorList>
    </citation>
    <scope>NUCLEOTIDE SEQUENCE</scope>
    <source>
        <strain evidence="1">UHG3</strain>
    </source>
</reference>
<comment type="caution">
    <text evidence="1">The sequence shown here is derived from an EMBL/GenBank/DDBJ whole genome shotgun (WGS) entry which is preliminary data.</text>
</comment>
<keyword evidence="1" id="KW-0808">Transferase</keyword>
<sequence length="649" mass="71471">MNPAIQGLRGVAILLVLLNHAGVPGFSGGFVGVDIFFAISGYLIGGLLTQEVARTGTVDLLTFYARRMRRLAPAALVLLLFVMAAGTWLYSPLEHGELYSSVRAAALYLANFWFTSRATDYFAGHADANPLLHLWSLAVEEQFYLLLPALIWALARSRWHSPMAHGRLAVSLVVVTLAMCVWTTARNQPLAFFGMPWRIWEFALGWLIYLSRDRVTTWAAGTLSGVGLLAWAALVLVVLLFNDRLLYPGAWALLPVLGSLGLLVVAGDARPTLATRLLSIRSLQWLGNCSYSLYLWHWPLLLFVLQLWPHSGGAGVALAVALSLCVGHASYRWIELPARHRWAPHVAPARVIVLGLSACVLVAVLASFMTKAFSSPHTALLQQARTERAIAQQQGCHADFHAVDLPECRFGDPLGRRRVVLFGDSHALQWFPAFEQIAAGRGWQLISLTKSGCSALDVPVWLHPYRRDYSECVEWRQRMLDRIRALEPDLIVLATATGFEHPVQTWTAALQARLEEWQSQGRAVVVMRDTPKVGFDVPGCLARAHWRGVDVDQACDYPPSDARIWRQDVADAEAVVLARLGILRLDMSKTVCGGDPCVTEQYGQAVFSDDSHLTVRHARGLAGAVEAALGSLAREPGGQALQHLFETQP</sequence>
<accession>A0ACC6C8J8</accession>
<keyword evidence="1" id="KW-0012">Acyltransferase</keyword>